<dbReference type="SUPFAM" id="SSF141523">
    <property type="entry name" value="L,D-transpeptidase catalytic domain-like"/>
    <property type="match status" value="1"/>
</dbReference>
<dbReference type="PROSITE" id="PS52029">
    <property type="entry name" value="LD_TPASE"/>
    <property type="match status" value="1"/>
</dbReference>
<keyword evidence="4" id="KW-0808">Transferase</keyword>
<dbReference type="KEGG" id="cmic:caldi_33830"/>
<keyword evidence="3" id="KW-0328">Glycosyltransferase</keyword>
<comment type="similarity">
    <text evidence="2">Belongs to the YkuD family.</text>
</comment>
<evidence type="ECO:0000256" key="5">
    <source>
        <dbReference type="ARBA" id="ARBA00022801"/>
    </source>
</evidence>
<dbReference type="Proteomes" id="UP001163687">
    <property type="component" value="Chromosome"/>
</dbReference>
<feature type="active site" description="Nucleophile" evidence="9">
    <location>
        <position position="232"/>
    </location>
</feature>
<dbReference type="GO" id="GO:0071555">
    <property type="term" value="P:cell wall organization"/>
    <property type="evidence" value="ECO:0007669"/>
    <property type="project" value="UniProtKB-UniRule"/>
</dbReference>
<feature type="active site" description="Proton donor/acceptor" evidence="9">
    <location>
        <position position="216"/>
    </location>
</feature>
<dbReference type="GO" id="GO:0005576">
    <property type="term" value="C:extracellular region"/>
    <property type="evidence" value="ECO:0007669"/>
    <property type="project" value="TreeGrafter"/>
</dbReference>
<dbReference type="InterPro" id="IPR036365">
    <property type="entry name" value="PGBD-like_sf"/>
</dbReference>
<comment type="pathway">
    <text evidence="1 9">Cell wall biogenesis; peptidoglycan biosynthesis.</text>
</comment>
<feature type="compositionally biased region" description="Low complexity" evidence="10">
    <location>
        <begin position="39"/>
        <end position="52"/>
    </location>
</feature>
<protein>
    <submittedName>
        <fullName evidence="12">ErfK/YbiS/YcfS/YnhG protein</fullName>
    </submittedName>
</protein>
<evidence type="ECO:0000256" key="9">
    <source>
        <dbReference type="PROSITE-ProRule" id="PRU01373"/>
    </source>
</evidence>
<dbReference type="Pfam" id="PF01471">
    <property type="entry name" value="PG_binding_1"/>
    <property type="match status" value="2"/>
</dbReference>
<evidence type="ECO:0000256" key="3">
    <source>
        <dbReference type="ARBA" id="ARBA00022676"/>
    </source>
</evidence>
<dbReference type="RefSeq" id="WP_264842884.1">
    <property type="nucleotide sequence ID" value="NZ_AP025628.1"/>
</dbReference>
<proteinExistence type="inferred from homology"/>
<dbReference type="InterPro" id="IPR050979">
    <property type="entry name" value="LD-transpeptidase"/>
</dbReference>
<keyword evidence="7 9" id="KW-0573">Peptidoglycan synthesis</keyword>
<dbReference type="GO" id="GO:0018104">
    <property type="term" value="P:peptidoglycan-protein cross-linking"/>
    <property type="evidence" value="ECO:0007669"/>
    <property type="project" value="TreeGrafter"/>
</dbReference>
<keyword evidence="8 9" id="KW-0961">Cell wall biogenesis/degradation</keyword>
<dbReference type="EMBL" id="AP025628">
    <property type="protein sequence ID" value="BDG62293.1"/>
    <property type="molecule type" value="Genomic_DNA"/>
</dbReference>
<dbReference type="PANTHER" id="PTHR30582">
    <property type="entry name" value="L,D-TRANSPEPTIDASE"/>
    <property type="match status" value="1"/>
</dbReference>
<gene>
    <name evidence="12" type="ORF">caldi_33830</name>
</gene>
<feature type="domain" description="L,D-TPase catalytic" evidence="11">
    <location>
        <begin position="147"/>
        <end position="256"/>
    </location>
</feature>
<organism evidence="12 13">
    <name type="scientific">Caldinitratiruptor microaerophilus</name>
    <dbReference type="NCBI Taxonomy" id="671077"/>
    <lineage>
        <taxon>Bacteria</taxon>
        <taxon>Bacillati</taxon>
        <taxon>Bacillota</taxon>
        <taxon>Clostridia</taxon>
        <taxon>Eubacteriales</taxon>
        <taxon>Symbiobacteriaceae</taxon>
        <taxon>Caldinitratiruptor</taxon>
    </lineage>
</organism>
<dbReference type="InterPro" id="IPR038063">
    <property type="entry name" value="Transpep_catalytic_dom"/>
</dbReference>
<evidence type="ECO:0000256" key="7">
    <source>
        <dbReference type="ARBA" id="ARBA00022984"/>
    </source>
</evidence>
<dbReference type="Pfam" id="PF03734">
    <property type="entry name" value="YkuD"/>
    <property type="match status" value="1"/>
</dbReference>
<evidence type="ECO:0000256" key="8">
    <source>
        <dbReference type="ARBA" id="ARBA00023316"/>
    </source>
</evidence>
<keyword evidence="6 9" id="KW-0133">Cell shape</keyword>
<dbReference type="PANTHER" id="PTHR30582:SF24">
    <property type="entry name" value="L,D-TRANSPEPTIDASE ERFK_SRFK-RELATED"/>
    <property type="match status" value="1"/>
</dbReference>
<feature type="region of interest" description="Disordered" evidence="10">
    <location>
        <begin position="28"/>
        <end position="52"/>
    </location>
</feature>
<dbReference type="GO" id="GO:0071972">
    <property type="term" value="F:peptidoglycan L,D-transpeptidase activity"/>
    <property type="evidence" value="ECO:0007669"/>
    <property type="project" value="TreeGrafter"/>
</dbReference>
<name>A0AA35CPA6_9FIRM</name>
<dbReference type="SUPFAM" id="SSF47090">
    <property type="entry name" value="PGBD-like"/>
    <property type="match status" value="2"/>
</dbReference>
<evidence type="ECO:0000313" key="13">
    <source>
        <dbReference type="Proteomes" id="UP001163687"/>
    </source>
</evidence>
<evidence type="ECO:0000256" key="4">
    <source>
        <dbReference type="ARBA" id="ARBA00022679"/>
    </source>
</evidence>
<dbReference type="Gene3D" id="2.40.440.10">
    <property type="entry name" value="L,D-transpeptidase catalytic domain-like"/>
    <property type="match status" value="1"/>
</dbReference>
<dbReference type="Gene3D" id="1.10.101.10">
    <property type="entry name" value="PGBD-like superfamily/PGBD"/>
    <property type="match status" value="2"/>
</dbReference>
<dbReference type="GO" id="GO:0016757">
    <property type="term" value="F:glycosyltransferase activity"/>
    <property type="evidence" value="ECO:0007669"/>
    <property type="project" value="UniProtKB-KW"/>
</dbReference>
<evidence type="ECO:0000256" key="2">
    <source>
        <dbReference type="ARBA" id="ARBA00005992"/>
    </source>
</evidence>
<dbReference type="AlphaFoldDB" id="A0AA35CPA6"/>
<keyword evidence="13" id="KW-1185">Reference proteome</keyword>
<evidence type="ECO:0000256" key="10">
    <source>
        <dbReference type="SAM" id="MobiDB-lite"/>
    </source>
</evidence>
<evidence type="ECO:0000256" key="6">
    <source>
        <dbReference type="ARBA" id="ARBA00022960"/>
    </source>
</evidence>
<dbReference type="InterPro" id="IPR002477">
    <property type="entry name" value="Peptidoglycan-bd-like"/>
</dbReference>
<evidence type="ECO:0000259" key="11">
    <source>
        <dbReference type="PROSITE" id="PS52029"/>
    </source>
</evidence>
<dbReference type="InterPro" id="IPR036366">
    <property type="entry name" value="PGBDSf"/>
</dbReference>
<sequence>MTARVPGRWVRRLASALLAGALLVPVGPSGSTKAHEEAATTSPAAGPRPAGPAGIPCGAGALLALRDPPATGEGVQALQHVLGDLGYDPGPADGIFGPRTAAAVRRLQEDHHLVADGAAGPRTWSALTEALRVLPRAPYDTPVPGTLEVAIDLSRFRLTVLVNGYPYRSYPVGIGTGRTPSPVGEWRVIHKAKNWGGGFGTRWLGLDVPWGIYGIHGTNQPGSIGRRASHGCIRMLNRHVEELYEIVPRGTRVVIFGQPVLSRRTLVQGHTGADVVEVQMRLRELGFYTGPIDGRFGPGTAAAVRALQKARGLKPTGIVRWETYKALGLTN</sequence>
<keyword evidence="5" id="KW-0378">Hydrolase</keyword>
<dbReference type="CDD" id="cd16913">
    <property type="entry name" value="YkuD_like"/>
    <property type="match status" value="1"/>
</dbReference>
<reference evidence="12" key="1">
    <citation type="submission" date="2022-03" db="EMBL/GenBank/DDBJ databases">
        <title>Complete genome sequence of Caldinitratiruptor microaerophilus.</title>
        <authorList>
            <person name="Mukaiyama R."/>
            <person name="Nishiyama T."/>
            <person name="Ueda K."/>
        </authorList>
    </citation>
    <scope>NUCLEOTIDE SEQUENCE</scope>
    <source>
        <strain evidence="12">JCM 16183</strain>
    </source>
</reference>
<dbReference type="InterPro" id="IPR005490">
    <property type="entry name" value="LD_TPept_cat_dom"/>
</dbReference>
<dbReference type="GO" id="GO:0008360">
    <property type="term" value="P:regulation of cell shape"/>
    <property type="evidence" value="ECO:0007669"/>
    <property type="project" value="UniProtKB-UniRule"/>
</dbReference>
<accession>A0AA35CPA6</accession>
<evidence type="ECO:0000313" key="12">
    <source>
        <dbReference type="EMBL" id="BDG62293.1"/>
    </source>
</evidence>
<evidence type="ECO:0000256" key="1">
    <source>
        <dbReference type="ARBA" id="ARBA00004752"/>
    </source>
</evidence>